<gene>
    <name evidence="1" type="ORF">Fot_24595</name>
</gene>
<evidence type="ECO:0000313" key="2">
    <source>
        <dbReference type="Proteomes" id="UP001604277"/>
    </source>
</evidence>
<comment type="caution">
    <text evidence="1">The sequence shown here is derived from an EMBL/GenBank/DDBJ whole genome shotgun (WGS) entry which is preliminary data.</text>
</comment>
<sequence length="102" mass="11083">MAGFHFSKIHVFKIRCGRVVDERVTILLRLLTLSTSPILVPTVPPVVDVVGIVSSFLPTPVPIRPSEDVDHQGKGKGVVVDEWKKVTPKRTLQDEGDAASSA</sequence>
<accession>A0ABD1U6M8</accession>
<organism evidence="1 2">
    <name type="scientific">Forsythia ovata</name>
    <dbReference type="NCBI Taxonomy" id="205694"/>
    <lineage>
        <taxon>Eukaryota</taxon>
        <taxon>Viridiplantae</taxon>
        <taxon>Streptophyta</taxon>
        <taxon>Embryophyta</taxon>
        <taxon>Tracheophyta</taxon>
        <taxon>Spermatophyta</taxon>
        <taxon>Magnoliopsida</taxon>
        <taxon>eudicotyledons</taxon>
        <taxon>Gunneridae</taxon>
        <taxon>Pentapetalae</taxon>
        <taxon>asterids</taxon>
        <taxon>lamiids</taxon>
        <taxon>Lamiales</taxon>
        <taxon>Oleaceae</taxon>
        <taxon>Forsythieae</taxon>
        <taxon>Forsythia</taxon>
    </lineage>
</organism>
<evidence type="ECO:0000313" key="1">
    <source>
        <dbReference type="EMBL" id="KAL2520672.1"/>
    </source>
</evidence>
<name>A0ABD1U6M8_9LAMI</name>
<proteinExistence type="predicted"/>
<protein>
    <submittedName>
        <fullName evidence="1">Uncharacterized protein</fullName>
    </submittedName>
</protein>
<dbReference type="Proteomes" id="UP001604277">
    <property type="component" value="Unassembled WGS sequence"/>
</dbReference>
<reference evidence="2" key="1">
    <citation type="submission" date="2024-07" db="EMBL/GenBank/DDBJ databases">
        <title>Two chromosome-level genome assemblies of Korean endemic species Abeliophyllum distichum and Forsythia ovata (Oleaceae).</title>
        <authorList>
            <person name="Jang H."/>
        </authorList>
    </citation>
    <scope>NUCLEOTIDE SEQUENCE [LARGE SCALE GENOMIC DNA]</scope>
</reference>
<dbReference type="EMBL" id="JBFOLJ010000007">
    <property type="protein sequence ID" value="KAL2520672.1"/>
    <property type="molecule type" value="Genomic_DNA"/>
</dbReference>
<keyword evidence="2" id="KW-1185">Reference proteome</keyword>
<dbReference type="AlphaFoldDB" id="A0ABD1U6M8"/>